<name>A0A8C9F298_PAVCR</name>
<reference evidence="2" key="2">
    <citation type="submission" date="2025-09" db="UniProtKB">
        <authorList>
            <consortium name="Ensembl"/>
        </authorList>
    </citation>
    <scope>IDENTIFICATION</scope>
</reference>
<comment type="similarity">
    <text evidence="1">Belongs to the PROTOR family.</text>
</comment>
<evidence type="ECO:0000256" key="1">
    <source>
        <dbReference type="ARBA" id="ARBA00010453"/>
    </source>
</evidence>
<dbReference type="AlphaFoldDB" id="A0A8C9F298"/>
<keyword evidence="3" id="KW-1185">Reference proteome</keyword>
<accession>A0A8C9F298</accession>
<reference evidence="2" key="1">
    <citation type="submission" date="2025-08" db="UniProtKB">
        <authorList>
            <consortium name="Ensembl"/>
        </authorList>
    </citation>
    <scope>IDENTIFICATION</scope>
</reference>
<sequence>IIASLLADCRRKSPPLRNICFRTVTYINENEKGAFIHNGVIAVFQRKGLPDHELYNLNEGVRQLLKTELGSFFTEYLQVGMCFLSFKSEFFLYLGFMCTFR</sequence>
<proteinExistence type="inferred from homology"/>
<dbReference type="Ensembl" id="ENSPSTT00000009572.1">
    <property type="protein sequence ID" value="ENSPSTP00000009122.1"/>
    <property type="gene ID" value="ENSPSTG00000006426.1"/>
</dbReference>
<evidence type="ECO:0000313" key="3">
    <source>
        <dbReference type="Proteomes" id="UP000694428"/>
    </source>
</evidence>
<dbReference type="InterPro" id="IPR013745">
    <property type="entry name" value="Bit61/PRR5"/>
</dbReference>
<dbReference type="PANTHER" id="PTHR32428">
    <property type="entry name" value="TARGET OF RAPAMYCIN COMPLEX 2 SUBUNIT BIT61-RELATED"/>
    <property type="match status" value="1"/>
</dbReference>
<dbReference type="PANTHER" id="PTHR32428:SF4">
    <property type="entry name" value="PROLINE-RICH PROTEIN 5"/>
    <property type="match status" value="1"/>
</dbReference>
<dbReference type="GO" id="GO:0031932">
    <property type="term" value="C:TORC2 complex"/>
    <property type="evidence" value="ECO:0007669"/>
    <property type="project" value="TreeGrafter"/>
</dbReference>
<protein>
    <submittedName>
        <fullName evidence="2">Uncharacterized protein</fullName>
    </submittedName>
</protein>
<organism evidence="2 3">
    <name type="scientific">Pavo cristatus</name>
    <name type="common">Indian peafowl</name>
    <name type="synonym">Blue peafowl</name>
    <dbReference type="NCBI Taxonomy" id="9049"/>
    <lineage>
        <taxon>Eukaryota</taxon>
        <taxon>Metazoa</taxon>
        <taxon>Chordata</taxon>
        <taxon>Craniata</taxon>
        <taxon>Vertebrata</taxon>
        <taxon>Euteleostomi</taxon>
        <taxon>Archelosauria</taxon>
        <taxon>Archosauria</taxon>
        <taxon>Dinosauria</taxon>
        <taxon>Saurischia</taxon>
        <taxon>Theropoda</taxon>
        <taxon>Coelurosauria</taxon>
        <taxon>Aves</taxon>
        <taxon>Neognathae</taxon>
        <taxon>Galloanserae</taxon>
        <taxon>Galliformes</taxon>
        <taxon>Phasianidae</taxon>
        <taxon>Phasianinae</taxon>
        <taxon>Pavo</taxon>
    </lineage>
</organism>
<dbReference type="Proteomes" id="UP000694428">
    <property type="component" value="Unplaced"/>
</dbReference>
<dbReference type="GO" id="GO:0038203">
    <property type="term" value="P:TORC2 signaling"/>
    <property type="evidence" value="ECO:0007669"/>
    <property type="project" value="TreeGrafter"/>
</dbReference>
<evidence type="ECO:0000313" key="2">
    <source>
        <dbReference type="Ensembl" id="ENSPSTP00000009122.1"/>
    </source>
</evidence>